<sequence>MEKQEFFANLHYLPIAVFISLPTIFILTYVIAVLLGHVEAGFPYISDAATYAPESCIFSQTVNLIAILMFFMIYIRYSQVKECTSTFGSPASLPKWNHWALIFGLTSTAGLSIVANFQETSVIVVHLIGAVLCFGGGTAYFWTQAVCSFYLHPSGCSLRLAHLRTALSTFCTVCFFVILITGVLAHLAYKGTNPRKWYKEDGGWELHVASTVTEWLCAMAFCAYILTFTEEFRDIRISPPKVICNMPRLRSSNEALNESQDSAVIHDQMNPSTST</sequence>
<feature type="transmembrane region" description="Helical" evidence="6">
    <location>
        <begin position="96"/>
        <end position="117"/>
    </location>
</feature>
<reference evidence="8" key="1">
    <citation type="submission" date="2024-04" db="EMBL/GenBank/DDBJ databases">
        <authorList>
            <consortium name="Molecular Ecology Group"/>
        </authorList>
    </citation>
    <scope>NUCLEOTIDE SEQUENCE</scope>
</reference>
<evidence type="ECO:0000256" key="2">
    <source>
        <dbReference type="ARBA" id="ARBA00006565"/>
    </source>
</evidence>
<feature type="transmembrane region" description="Helical" evidence="6">
    <location>
        <begin position="123"/>
        <end position="142"/>
    </location>
</feature>
<feature type="domain" description="CWH43-like N-terminal" evidence="7">
    <location>
        <begin position="10"/>
        <end position="235"/>
    </location>
</feature>
<protein>
    <recommendedName>
        <fullName evidence="7">CWH43-like N-terminal domain-containing protein</fullName>
    </recommendedName>
</protein>
<dbReference type="PANTHER" id="PTHR21324:SF2">
    <property type="entry name" value="EG:22E5.9 PROTEIN"/>
    <property type="match status" value="1"/>
</dbReference>
<evidence type="ECO:0000313" key="8">
    <source>
        <dbReference type="EMBL" id="CAL1684197.1"/>
    </source>
</evidence>
<feature type="transmembrane region" description="Helical" evidence="6">
    <location>
        <begin position="163"/>
        <end position="188"/>
    </location>
</feature>
<comment type="similarity">
    <text evidence="2">Belongs to the DRAM/TMEM150 family.</text>
</comment>
<organism evidence="8 9">
    <name type="scientific">Lasius platythorax</name>
    <dbReference type="NCBI Taxonomy" id="488582"/>
    <lineage>
        <taxon>Eukaryota</taxon>
        <taxon>Metazoa</taxon>
        <taxon>Ecdysozoa</taxon>
        <taxon>Arthropoda</taxon>
        <taxon>Hexapoda</taxon>
        <taxon>Insecta</taxon>
        <taxon>Pterygota</taxon>
        <taxon>Neoptera</taxon>
        <taxon>Endopterygota</taxon>
        <taxon>Hymenoptera</taxon>
        <taxon>Apocrita</taxon>
        <taxon>Aculeata</taxon>
        <taxon>Formicoidea</taxon>
        <taxon>Formicidae</taxon>
        <taxon>Formicinae</taxon>
        <taxon>Lasius</taxon>
        <taxon>Lasius</taxon>
    </lineage>
</organism>
<dbReference type="GO" id="GO:0012505">
    <property type="term" value="C:endomembrane system"/>
    <property type="evidence" value="ECO:0007669"/>
    <property type="project" value="UniProtKB-SubCell"/>
</dbReference>
<evidence type="ECO:0000313" key="9">
    <source>
        <dbReference type="Proteomes" id="UP001497644"/>
    </source>
</evidence>
<feature type="transmembrane region" description="Helical" evidence="6">
    <location>
        <begin position="57"/>
        <end position="75"/>
    </location>
</feature>
<keyword evidence="9" id="KW-1185">Reference proteome</keyword>
<evidence type="ECO:0000256" key="4">
    <source>
        <dbReference type="ARBA" id="ARBA00022989"/>
    </source>
</evidence>
<dbReference type="EMBL" id="OZ034828">
    <property type="protein sequence ID" value="CAL1684197.1"/>
    <property type="molecule type" value="Genomic_DNA"/>
</dbReference>
<evidence type="ECO:0000256" key="6">
    <source>
        <dbReference type="SAM" id="Phobius"/>
    </source>
</evidence>
<dbReference type="AlphaFoldDB" id="A0AAV2NVD4"/>
<gene>
    <name evidence="8" type="ORF">LPLAT_LOCUS9871</name>
</gene>
<dbReference type="PANTHER" id="PTHR21324">
    <property type="entry name" value="FASTING-INDUCIBLE INTEGRAL MEMBRANE PROTEIN TM6P1-RELATED"/>
    <property type="match status" value="1"/>
</dbReference>
<proteinExistence type="inferred from homology"/>
<evidence type="ECO:0000256" key="5">
    <source>
        <dbReference type="ARBA" id="ARBA00023136"/>
    </source>
</evidence>
<name>A0AAV2NVD4_9HYME</name>
<evidence type="ECO:0000256" key="3">
    <source>
        <dbReference type="ARBA" id="ARBA00022692"/>
    </source>
</evidence>
<accession>A0AAV2NVD4</accession>
<keyword evidence="3 6" id="KW-0812">Transmembrane</keyword>
<comment type="subcellular location">
    <subcellularLocation>
        <location evidence="1">Endomembrane system</location>
        <topology evidence="1">Multi-pass membrane protein</topology>
    </subcellularLocation>
</comment>
<keyword evidence="5 6" id="KW-0472">Membrane</keyword>
<dbReference type="Pfam" id="PF10277">
    <property type="entry name" value="Frag1"/>
    <property type="match status" value="1"/>
</dbReference>
<dbReference type="Proteomes" id="UP001497644">
    <property type="component" value="Chromosome 5"/>
</dbReference>
<evidence type="ECO:0000259" key="7">
    <source>
        <dbReference type="Pfam" id="PF10277"/>
    </source>
</evidence>
<evidence type="ECO:0000256" key="1">
    <source>
        <dbReference type="ARBA" id="ARBA00004127"/>
    </source>
</evidence>
<dbReference type="InterPro" id="IPR019402">
    <property type="entry name" value="CWH43_N"/>
</dbReference>
<feature type="transmembrane region" description="Helical" evidence="6">
    <location>
        <begin position="12"/>
        <end position="37"/>
    </location>
</feature>
<dbReference type="InterPro" id="IPR050911">
    <property type="entry name" value="DRAM/TMEM150_Autophagy_Mod"/>
</dbReference>
<keyword evidence="4 6" id="KW-1133">Transmembrane helix</keyword>